<name>A0ABT9YMZ5_9BACI</name>
<feature type="region of interest" description="Disordered" evidence="1">
    <location>
        <begin position="1"/>
        <end position="20"/>
    </location>
</feature>
<proteinExistence type="predicted"/>
<organism evidence="2 3">
    <name type="scientific">Alkalicoccobacillus murimartini</name>
    <dbReference type="NCBI Taxonomy" id="171685"/>
    <lineage>
        <taxon>Bacteria</taxon>
        <taxon>Bacillati</taxon>
        <taxon>Bacillota</taxon>
        <taxon>Bacilli</taxon>
        <taxon>Bacillales</taxon>
        <taxon>Bacillaceae</taxon>
        <taxon>Alkalicoccobacillus</taxon>
    </lineage>
</organism>
<evidence type="ECO:0000256" key="1">
    <source>
        <dbReference type="SAM" id="MobiDB-lite"/>
    </source>
</evidence>
<feature type="compositionally biased region" description="Pro residues" evidence="1">
    <location>
        <begin position="9"/>
        <end position="20"/>
    </location>
</feature>
<sequence length="91" mass="10787">MYSFSNRIAPPPQGLAAPPPFSPPLPAFQVGPTGIRRCLYRPTYIWLFNGNQFWFFPTFVGRQSVIGYRWSRFGWFNYIIEQRQIRSFQCF</sequence>
<accession>A0ABT9YMZ5</accession>
<dbReference type="Proteomes" id="UP001225034">
    <property type="component" value="Unassembled WGS sequence"/>
</dbReference>
<keyword evidence="3" id="KW-1185">Reference proteome</keyword>
<dbReference type="RefSeq" id="WP_306984404.1">
    <property type="nucleotide sequence ID" value="NZ_JAUSUA010000005.1"/>
</dbReference>
<comment type="caution">
    <text evidence="2">The sequence shown here is derived from an EMBL/GenBank/DDBJ whole genome shotgun (WGS) entry which is preliminary data.</text>
</comment>
<evidence type="ECO:0000313" key="3">
    <source>
        <dbReference type="Proteomes" id="UP001225034"/>
    </source>
</evidence>
<dbReference type="EMBL" id="JAUSUA010000005">
    <property type="protein sequence ID" value="MDQ0208379.1"/>
    <property type="molecule type" value="Genomic_DNA"/>
</dbReference>
<reference evidence="2 3" key="1">
    <citation type="submission" date="2023-07" db="EMBL/GenBank/DDBJ databases">
        <title>Genomic Encyclopedia of Type Strains, Phase IV (KMG-IV): sequencing the most valuable type-strain genomes for metagenomic binning, comparative biology and taxonomic classification.</title>
        <authorList>
            <person name="Goeker M."/>
        </authorList>
    </citation>
    <scope>NUCLEOTIDE SEQUENCE [LARGE SCALE GENOMIC DNA]</scope>
    <source>
        <strain evidence="2 3">DSM 19154</strain>
    </source>
</reference>
<evidence type="ECO:0008006" key="4">
    <source>
        <dbReference type="Google" id="ProtNLM"/>
    </source>
</evidence>
<evidence type="ECO:0000313" key="2">
    <source>
        <dbReference type="EMBL" id="MDQ0208379.1"/>
    </source>
</evidence>
<protein>
    <recommendedName>
        <fullName evidence="4">Transporter</fullName>
    </recommendedName>
</protein>
<gene>
    <name evidence="2" type="ORF">J2S05_003190</name>
</gene>